<reference evidence="2" key="1">
    <citation type="journal article" date="2014" name="Front. Microbiol.">
        <title>High frequency of phylogenetically diverse reductive dehalogenase-homologous genes in deep subseafloor sedimentary metagenomes.</title>
        <authorList>
            <person name="Kawai M."/>
            <person name="Futagami T."/>
            <person name="Toyoda A."/>
            <person name="Takaki Y."/>
            <person name="Nishi S."/>
            <person name="Hori S."/>
            <person name="Arai W."/>
            <person name="Tsubouchi T."/>
            <person name="Morono Y."/>
            <person name="Uchiyama I."/>
            <person name="Ito T."/>
            <person name="Fujiyama A."/>
            <person name="Inagaki F."/>
            <person name="Takami H."/>
        </authorList>
    </citation>
    <scope>NUCLEOTIDE SEQUENCE</scope>
    <source>
        <strain evidence="2">Expedition CK06-06</strain>
    </source>
</reference>
<accession>X0ZRN6</accession>
<sequence length="169" mass="19487">MPDDYDPFAVYQDYKDTEARGTTIIESDTGSTVYFGARTSDRFARLYTKEYNNSQSGDANRWLRLEFEFKGKTARAIYLALKVGKHGPTSLFQYFLTNFSLPAYIIEWFETGFDGEPERLVIEKLESDSGKLEWLHSLSSVVVLMGNDHNTGDQTKELLNRWLEEIDNL</sequence>
<organism evidence="2">
    <name type="scientific">marine sediment metagenome</name>
    <dbReference type="NCBI Taxonomy" id="412755"/>
    <lineage>
        <taxon>unclassified sequences</taxon>
        <taxon>metagenomes</taxon>
        <taxon>ecological metagenomes</taxon>
    </lineage>
</organism>
<protein>
    <recommendedName>
        <fullName evidence="1">Replication initiation protein-like C-terminal domain-containing protein</fullName>
    </recommendedName>
</protein>
<dbReference type="AlphaFoldDB" id="X0ZRN6"/>
<dbReference type="Pfam" id="PF02486">
    <property type="entry name" value="Rep_trans"/>
    <property type="match status" value="1"/>
</dbReference>
<gene>
    <name evidence="2" type="ORF">S01H4_05719</name>
</gene>
<evidence type="ECO:0000259" key="1">
    <source>
        <dbReference type="Pfam" id="PF02486"/>
    </source>
</evidence>
<name>X0ZRN6_9ZZZZ</name>
<feature type="domain" description="Replication initiation protein-like C-terminal" evidence="1">
    <location>
        <begin position="26"/>
        <end position="81"/>
    </location>
</feature>
<dbReference type="InterPro" id="IPR003491">
    <property type="entry name" value="REP-like_C"/>
</dbReference>
<evidence type="ECO:0000313" key="2">
    <source>
        <dbReference type="EMBL" id="GAG72415.1"/>
    </source>
</evidence>
<dbReference type="EMBL" id="BART01001687">
    <property type="protein sequence ID" value="GAG72415.1"/>
    <property type="molecule type" value="Genomic_DNA"/>
</dbReference>
<comment type="caution">
    <text evidence="2">The sequence shown here is derived from an EMBL/GenBank/DDBJ whole genome shotgun (WGS) entry which is preliminary data.</text>
</comment>
<proteinExistence type="predicted"/>